<evidence type="ECO:0000256" key="4">
    <source>
        <dbReference type="ARBA" id="ARBA00022827"/>
    </source>
</evidence>
<dbReference type="PANTHER" id="PTHR43429:SF1">
    <property type="entry name" value="NAD(P)H SULFUR OXIDOREDUCTASE (COA-DEPENDENT)"/>
    <property type="match status" value="1"/>
</dbReference>
<dbReference type="PANTHER" id="PTHR43429">
    <property type="entry name" value="PYRIDINE NUCLEOTIDE-DISULFIDE OXIDOREDUCTASE DOMAIN-CONTAINING"/>
    <property type="match status" value="1"/>
</dbReference>
<dbReference type="OrthoDB" id="9769238at2"/>
<keyword evidence="5" id="KW-0560">Oxidoreductase</keyword>
<keyword evidence="4" id="KW-0274">FAD</keyword>
<dbReference type="InterPro" id="IPR036873">
    <property type="entry name" value="Rhodanese-like_dom_sf"/>
</dbReference>
<dbReference type="STRING" id="1121416.SAMN02745220_03963"/>
<dbReference type="AlphaFoldDB" id="A0A1M7YFB0"/>
<dbReference type="InterPro" id="IPR016156">
    <property type="entry name" value="FAD/NAD-linked_Rdtase_dimer_sf"/>
</dbReference>
<comment type="cofactor">
    <cofactor evidence="1">
        <name>FAD</name>
        <dbReference type="ChEBI" id="CHEBI:57692"/>
    </cofactor>
</comment>
<dbReference type="InterPro" id="IPR050260">
    <property type="entry name" value="FAD-bd_OxRdtase"/>
</dbReference>
<dbReference type="PROSITE" id="PS50206">
    <property type="entry name" value="RHODANESE_3"/>
    <property type="match status" value="1"/>
</dbReference>
<dbReference type="SUPFAM" id="SSF55424">
    <property type="entry name" value="FAD/NAD-linked reductases, dimerisation (C-terminal) domain"/>
    <property type="match status" value="1"/>
</dbReference>
<dbReference type="CDD" id="cd00158">
    <property type="entry name" value="RHOD"/>
    <property type="match status" value="1"/>
</dbReference>
<dbReference type="GO" id="GO:0016491">
    <property type="term" value="F:oxidoreductase activity"/>
    <property type="evidence" value="ECO:0007669"/>
    <property type="project" value="UniProtKB-KW"/>
</dbReference>
<evidence type="ECO:0000256" key="6">
    <source>
        <dbReference type="ARBA" id="ARBA00023284"/>
    </source>
</evidence>
<dbReference type="Pfam" id="PF02852">
    <property type="entry name" value="Pyr_redox_dim"/>
    <property type="match status" value="1"/>
</dbReference>
<dbReference type="SUPFAM" id="SSF52821">
    <property type="entry name" value="Rhodanese/Cell cycle control phosphatase"/>
    <property type="match status" value="1"/>
</dbReference>
<dbReference type="InterPro" id="IPR004099">
    <property type="entry name" value="Pyr_nucl-diS_OxRdtase_dimer"/>
</dbReference>
<dbReference type="InterPro" id="IPR023753">
    <property type="entry name" value="FAD/NAD-binding_dom"/>
</dbReference>
<dbReference type="InterPro" id="IPR036188">
    <property type="entry name" value="FAD/NAD-bd_sf"/>
</dbReference>
<dbReference type="EMBL" id="FRFE01000024">
    <property type="protein sequence ID" value="SHO51335.1"/>
    <property type="molecule type" value="Genomic_DNA"/>
</dbReference>
<dbReference type="Proteomes" id="UP000184603">
    <property type="component" value="Unassembled WGS sequence"/>
</dbReference>
<dbReference type="PRINTS" id="PR00411">
    <property type="entry name" value="PNDRDTASEI"/>
</dbReference>
<keyword evidence="3" id="KW-0285">Flavoprotein</keyword>
<evidence type="ECO:0000256" key="3">
    <source>
        <dbReference type="ARBA" id="ARBA00022630"/>
    </source>
</evidence>
<dbReference type="Gene3D" id="3.40.250.10">
    <property type="entry name" value="Rhodanese-like domain"/>
    <property type="match status" value="1"/>
</dbReference>
<sequence length="565" mass="60572">MENRKIVVIGGSAAGAKAAARARRLDPQAEITIIQKSPDLSMASCGYPYYVGGTFGERSQLLATPTGVVRDPQFFQKTKNIRAITETECVRIDRDNKQVACRNLQSGDEFVESYDKLVLATGASANLLPIAGRELIGVTTFLTMQDTDFLHDRSVSGEVKRAVVIGGGLIGVEACEALRSRGIEVTLVELEKQVLTFLDLQLGMLVGNHMRSKGVELRTGMKLERFVGDDGKLTGVQLANGETLECQLAVMATGVRPNVEIAAAAGLEIGNLGGLAVNASMQTSDPDIYAAGDCVECTHLLTGKKTYAPMGDLANLQGRVVGENVVEGNVATFPGTIQTVICKVFDFGAGATGLSERTARAQGMTDIETVVNASPDKPGFMGAKLLISKLLVEKSTGRILGYQCVGSGDVSRQLATAAMAVRGKLTLAELCCADLPYAPPYSLAIDHFIASAHIMDNKLKGRLKTITAEEVYARIEAGNPPCFIDGRGPDEHEVLRLGIGEKYIPLGMIRNVLADLPQDKATEIVCFCKISLRGYELARILEGYGYTNVKVMEGGIMAWPFSRER</sequence>
<dbReference type="Pfam" id="PF00581">
    <property type="entry name" value="Rhodanese"/>
    <property type="match status" value="1"/>
</dbReference>
<accession>A0A1M7YFB0</accession>
<keyword evidence="6" id="KW-0676">Redox-active center</keyword>
<evidence type="ECO:0000259" key="7">
    <source>
        <dbReference type="PROSITE" id="PS50206"/>
    </source>
</evidence>
<dbReference type="InterPro" id="IPR001763">
    <property type="entry name" value="Rhodanese-like_dom"/>
</dbReference>
<evidence type="ECO:0000256" key="2">
    <source>
        <dbReference type="ARBA" id="ARBA00009130"/>
    </source>
</evidence>
<dbReference type="SMART" id="SM00450">
    <property type="entry name" value="RHOD"/>
    <property type="match status" value="1"/>
</dbReference>
<proteinExistence type="inferred from homology"/>
<evidence type="ECO:0000313" key="9">
    <source>
        <dbReference type="Proteomes" id="UP000184603"/>
    </source>
</evidence>
<dbReference type="RefSeq" id="WP_073615394.1">
    <property type="nucleotide sequence ID" value="NZ_FRFE01000024.1"/>
</dbReference>
<reference evidence="8 9" key="1">
    <citation type="submission" date="2016-12" db="EMBL/GenBank/DDBJ databases">
        <authorList>
            <person name="Song W.-J."/>
            <person name="Kurnit D.M."/>
        </authorList>
    </citation>
    <scope>NUCLEOTIDE SEQUENCE [LARGE SCALE GENOMIC DNA]</scope>
    <source>
        <strain evidence="8 9">DSM 18488</strain>
    </source>
</reference>
<evidence type="ECO:0000313" key="8">
    <source>
        <dbReference type="EMBL" id="SHO51335.1"/>
    </source>
</evidence>
<organism evidence="8 9">
    <name type="scientific">Desulfopila aestuarii DSM 18488</name>
    <dbReference type="NCBI Taxonomy" id="1121416"/>
    <lineage>
        <taxon>Bacteria</taxon>
        <taxon>Pseudomonadati</taxon>
        <taxon>Thermodesulfobacteriota</taxon>
        <taxon>Desulfobulbia</taxon>
        <taxon>Desulfobulbales</taxon>
        <taxon>Desulfocapsaceae</taxon>
        <taxon>Desulfopila</taxon>
    </lineage>
</organism>
<evidence type="ECO:0000256" key="1">
    <source>
        <dbReference type="ARBA" id="ARBA00001974"/>
    </source>
</evidence>
<keyword evidence="9" id="KW-1185">Reference proteome</keyword>
<dbReference type="PRINTS" id="PR00368">
    <property type="entry name" value="FADPNR"/>
</dbReference>
<dbReference type="Pfam" id="PF07992">
    <property type="entry name" value="Pyr_redox_2"/>
    <property type="match status" value="1"/>
</dbReference>
<dbReference type="Gene3D" id="3.50.50.60">
    <property type="entry name" value="FAD/NAD(P)-binding domain"/>
    <property type="match status" value="2"/>
</dbReference>
<dbReference type="SUPFAM" id="SSF51905">
    <property type="entry name" value="FAD/NAD(P)-binding domain"/>
    <property type="match status" value="1"/>
</dbReference>
<protein>
    <submittedName>
        <fullName evidence="8">NADPH-dependent 2,4-dienoyl-CoA reductase, sulfur reductase</fullName>
    </submittedName>
</protein>
<comment type="similarity">
    <text evidence="2">Belongs to the class-III pyridine nucleotide-disulfide oxidoreductase family.</text>
</comment>
<gene>
    <name evidence="8" type="ORF">SAMN02745220_03963</name>
</gene>
<evidence type="ECO:0000256" key="5">
    <source>
        <dbReference type="ARBA" id="ARBA00023002"/>
    </source>
</evidence>
<feature type="domain" description="Rhodanese" evidence="7">
    <location>
        <begin position="477"/>
        <end position="565"/>
    </location>
</feature>
<name>A0A1M7YFB0_9BACT</name>